<evidence type="ECO:0000259" key="1">
    <source>
        <dbReference type="Pfam" id="PF20720"/>
    </source>
</evidence>
<protein>
    <submittedName>
        <fullName evidence="2">ATPase</fullName>
    </submittedName>
</protein>
<reference evidence="2 3" key="1">
    <citation type="submission" date="2019-10" db="EMBL/GenBank/DDBJ databases">
        <title>Alkaliphilus serpentinus sp. nov. and Alkaliphilus pronyensis sp. nov., two novel anaerobic alkaliphilic species isolated from the serpentinized-hosted hydrothermal field of the Prony Bay (New Caledonia).</title>
        <authorList>
            <person name="Postec A."/>
        </authorList>
    </citation>
    <scope>NUCLEOTIDE SEQUENCE [LARGE SCALE GENOMIC DNA]</scope>
    <source>
        <strain evidence="2 3">LacT</strain>
    </source>
</reference>
<dbReference type="RefSeq" id="WP_151866708.1">
    <property type="nucleotide sequence ID" value="NZ_WBZB01000044.1"/>
</dbReference>
<evidence type="ECO:0000313" key="3">
    <source>
        <dbReference type="Proteomes" id="UP000465601"/>
    </source>
</evidence>
<accession>A0A833HN03</accession>
<organism evidence="2 3">
    <name type="scientific">Alkaliphilus serpentinus</name>
    <dbReference type="NCBI Taxonomy" id="1482731"/>
    <lineage>
        <taxon>Bacteria</taxon>
        <taxon>Bacillati</taxon>
        <taxon>Bacillota</taxon>
        <taxon>Clostridia</taxon>
        <taxon>Peptostreptococcales</taxon>
        <taxon>Natronincolaceae</taxon>
        <taxon>Alkaliphilus</taxon>
    </lineage>
</organism>
<name>A0A833HN03_9FIRM</name>
<dbReference type="Proteomes" id="UP000465601">
    <property type="component" value="Unassembled WGS sequence"/>
</dbReference>
<dbReference type="InterPro" id="IPR027417">
    <property type="entry name" value="P-loop_NTPase"/>
</dbReference>
<dbReference type="AlphaFoldDB" id="A0A833HN03"/>
<sequence length="356" mass="40894">MSKKGHIYRLFPGGNTPSGFYSYYHHVIDLKKANHVYIIKGGPGVGKSQLMKTIGNRLVEEGYDTEFHHCSADPDSIDAVVFPQLKIAMIDGTSPHVIDPKFPGAVDEIINLGDFWNEAAMKENKAAVIKAMEDYSKIYKRVYKYLAAAKLVHDDIEWIYNEAVDYNAIKKKFAPLIGLLDIKDMDKESYQRHLFGSAYTHKGHIHYGETYLSPIKHKFHINSESIHIGSYILEYAKKYLVEKGYDMINYHHPLEPERLETIVAPELDVSITTLPDVGGKTVLDSKKYLDSKVFNKYNDLMKESEEYYNKLMAIVFKDLKRAKGDHDIIETYYIPNINFSKVDKLRDSLIEKILNK</sequence>
<dbReference type="EMBL" id="WBZB01000044">
    <property type="protein sequence ID" value="KAB3527298.1"/>
    <property type="molecule type" value="Genomic_DNA"/>
</dbReference>
<dbReference type="InterPro" id="IPR049050">
    <property type="entry name" value="nSTAND3"/>
</dbReference>
<dbReference type="OrthoDB" id="9781752at2"/>
<feature type="domain" description="Novel STAND NTPase 3" evidence="1">
    <location>
        <begin position="24"/>
        <end position="90"/>
    </location>
</feature>
<evidence type="ECO:0000313" key="2">
    <source>
        <dbReference type="EMBL" id="KAB3527298.1"/>
    </source>
</evidence>
<dbReference type="Pfam" id="PF20720">
    <property type="entry name" value="nSTAND3"/>
    <property type="match status" value="1"/>
</dbReference>
<keyword evidence="3" id="KW-1185">Reference proteome</keyword>
<dbReference type="SUPFAM" id="SSF52540">
    <property type="entry name" value="P-loop containing nucleoside triphosphate hydrolases"/>
    <property type="match status" value="1"/>
</dbReference>
<proteinExistence type="predicted"/>
<comment type="caution">
    <text evidence="2">The sequence shown here is derived from an EMBL/GenBank/DDBJ whole genome shotgun (WGS) entry which is preliminary data.</text>
</comment>
<gene>
    <name evidence="2" type="ORF">F8153_12610</name>
</gene>